<feature type="transmembrane region" description="Helical" evidence="10">
    <location>
        <begin position="254"/>
        <end position="274"/>
    </location>
</feature>
<dbReference type="FunFam" id="1.20.1740.10:FF:000016">
    <property type="entry name" value="Inner membrane transporter YhaO"/>
    <property type="match status" value="1"/>
</dbReference>
<proteinExistence type="inferred from homology"/>
<evidence type="ECO:0000256" key="10">
    <source>
        <dbReference type="SAM" id="Phobius"/>
    </source>
</evidence>
<dbReference type="Gene3D" id="1.20.1740.10">
    <property type="entry name" value="Amino acid/polyamine transporter I"/>
    <property type="match status" value="1"/>
</dbReference>
<dbReference type="GO" id="GO:0003333">
    <property type="term" value="P:amino acid transmembrane transport"/>
    <property type="evidence" value="ECO:0007669"/>
    <property type="project" value="InterPro"/>
</dbReference>
<dbReference type="KEGG" id="seo:STM14_3921"/>
<dbReference type="PANTHER" id="PTHR35334">
    <property type="entry name" value="SERINE TRANSPORTER"/>
    <property type="match status" value="1"/>
</dbReference>
<protein>
    <submittedName>
        <fullName evidence="11">Transport protein</fullName>
    </submittedName>
</protein>
<dbReference type="GO" id="GO:1905039">
    <property type="term" value="P:carboxylic acid transmembrane transport"/>
    <property type="evidence" value="ECO:0007669"/>
    <property type="project" value="UniProtKB-ARBA"/>
</dbReference>
<keyword evidence="12" id="KW-1185">Reference proteome</keyword>
<feature type="transmembrane region" description="Helical" evidence="10">
    <location>
        <begin position="74"/>
        <end position="94"/>
    </location>
</feature>
<comment type="similarity">
    <text evidence="9">Belongs to the amino acid/polyamine transporter 2 family. SdaC/TdcC subfamily.</text>
</comment>
<accession>A0A0F6B726</accession>
<dbReference type="HOGENOM" id="CLU_052043_3_0_6"/>
<keyword evidence="7 10" id="KW-1133">Transmembrane helix</keyword>
<evidence type="ECO:0000256" key="4">
    <source>
        <dbReference type="ARBA" id="ARBA00022519"/>
    </source>
</evidence>
<evidence type="ECO:0000256" key="5">
    <source>
        <dbReference type="ARBA" id="ARBA00022692"/>
    </source>
</evidence>
<evidence type="ECO:0000256" key="9">
    <source>
        <dbReference type="ARBA" id="ARBA00061028"/>
    </source>
</evidence>
<gene>
    <name evidence="11" type="primary">yhaO</name>
    <name evidence="11" type="ordered locus">STM14_3921</name>
</gene>
<keyword evidence="8 10" id="KW-0472">Membrane</keyword>
<feature type="transmembrane region" description="Helical" evidence="10">
    <location>
        <begin position="357"/>
        <end position="379"/>
    </location>
</feature>
<feature type="transmembrane region" description="Helical" evidence="10">
    <location>
        <begin position="100"/>
        <end position="118"/>
    </location>
</feature>
<dbReference type="GO" id="GO:0005886">
    <property type="term" value="C:plasma membrane"/>
    <property type="evidence" value="ECO:0007669"/>
    <property type="project" value="UniProtKB-SubCell"/>
</dbReference>
<reference evidence="11 12" key="1">
    <citation type="journal article" date="2010" name="J. Bacteriol.">
        <title>Short-term signatures of evolutionary change in the Salmonella enterica serovar typhimurium 14028 genome.</title>
        <authorList>
            <person name="Jarvik T."/>
            <person name="Smillie C."/>
            <person name="Groisman E.A."/>
            <person name="Ochman H."/>
        </authorList>
    </citation>
    <scope>NUCLEOTIDE SEQUENCE [LARGE SCALE GENOMIC DNA]</scope>
    <source>
        <strain evidence="12">14028s / SGSC 2262</strain>
    </source>
</reference>
<evidence type="ECO:0000256" key="6">
    <source>
        <dbReference type="ARBA" id="ARBA00022970"/>
    </source>
</evidence>
<dbReference type="GO" id="GO:0015695">
    <property type="term" value="P:organic cation transport"/>
    <property type="evidence" value="ECO:0007669"/>
    <property type="project" value="UniProtKB-ARBA"/>
</dbReference>
<keyword evidence="2" id="KW-0813">Transport</keyword>
<keyword evidence="4" id="KW-0997">Cell inner membrane</keyword>
<evidence type="ECO:0000256" key="2">
    <source>
        <dbReference type="ARBA" id="ARBA00022448"/>
    </source>
</evidence>
<evidence type="ECO:0000313" key="12">
    <source>
        <dbReference type="Proteomes" id="UP000002695"/>
    </source>
</evidence>
<dbReference type="PATRIC" id="fig|588858.6.peg.3597"/>
<dbReference type="AlphaFoldDB" id="A0A0F6B726"/>
<feature type="transmembrane region" description="Helical" evidence="10">
    <location>
        <begin position="423"/>
        <end position="447"/>
    </location>
</feature>
<comment type="subcellular location">
    <subcellularLocation>
        <location evidence="1">Cell inner membrane</location>
        <topology evidence="1">Multi-pass membrane protein</topology>
    </subcellularLocation>
</comment>
<dbReference type="Proteomes" id="UP000002695">
    <property type="component" value="Chromosome"/>
</dbReference>
<evidence type="ECO:0000256" key="7">
    <source>
        <dbReference type="ARBA" id="ARBA00022989"/>
    </source>
</evidence>
<dbReference type="GO" id="GO:0015804">
    <property type="term" value="P:neutral amino acid transport"/>
    <property type="evidence" value="ECO:0007669"/>
    <property type="project" value="UniProtKB-ARBA"/>
</dbReference>
<feature type="transmembrane region" description="Helical" evidence="10">
    <location>
        <begin position="191"/>
        <end position="209"/>
    </location>
</feature>
<keyword evidence="5 10" id="KW-0812">Transmembrane</keyword>
<feature type="transmembrane region" description="Helical" evidence="10">
    <location>
        <begin position="295"/>
        <end position="315"/>
    </location>
</feature>
<feature type="transmembrane region" description="Helical" evidence="10">
    <location>
        <begin position="221"/>
        <end position="242"/>
    </location>
</feature>
<dbReference type="InterPro" id="IPR018227">
    <property type="entry name" value="Amino_acid_transport_2"/>
</dbReference>
<sequence length="479" mass="52542">MIFLLQESTCTSRSAYRLAAARKIKKTSTYTLSENFMESASNTSVILDASAPARRAGMTESEWREAIKFDSTDTGWVIMSIGMAIGAGIVFLPVQVGLMGLWVFLLSSIIGYPAMYLFQRLFINTLAESPECKDYPSVISGYLGKNWGILLGALYFVMLVIWMFVYSTAITNDSASYLHTFGVTEGLLSDSPFYGLVLICILVAISSRGEKLLFKISTGMVLTKLLVVAALGVSMVGMWHLYNIGALPPMALLIKNAIITLPFTLTSILFIQTLSPMVISYRSREKSIEVARHKALRAMNIAFGILFVTVFFYAVSFTLAMGHDEAVKAYEQNISALAIAAQFISGDGAGWVKVVSVILNIFAVMTAFFGVYLGFREATQGIVMNILRRKMPAEKIKENLVQRGIMIFAILLAWSAIVLNAPVLSFTSICSPIFGMVGCLIPAWLVYKVPALHKYKGASLYLIIITGLLLCVSPFLAFS</sequence>
<feature type="transmembrane region" description="Helical" evidence="10">
    <location>
        <begin position="400"/>
        <end position="417"/>
    </location>
</feature>
<evidence type="ECO:0000313" key="11">
    <source>
        <dbReference type="EMBL" id="ACY90323.1"/>
    </source>
</evidence>
<name>A0A0F6B726_SALT1</name>
<dbReference type="EMBL" id="CP001363">
    <property type="protein sequence ID" value="ACY90323.1"/>
    <property type="molecule type" value="Genomic_DNA"/>
</dbReference>
<keyword evidence="3" id="KW-1003">Cell membrane</keyword>
<feature type="transmembrane region" description="Helical" evidence="10">
    <location>
        <begin position="459"/>
        <end position="478"/>
    </location>
</feature>
<feature type="transmembrane region" description="Helical" evidence="10">
    <location>
        <begin position="147"/>
        <end position="171"/>
    </location>
</feature>
<keyword evidence="6" id="KW-0029">Amino-acid transport</keyword>
<evidence type="ECO:0000256" key="8">
    <source>
        <dbReference type="ARBA" id="ARBA00023136"/>
    </source>
</evidence>
<evidence type="ECO:0000256" key="1">
    <source>
        <dbReference type="ARBA" id="ARBA00004429"/>
    </source>
</evidence>
<evidence type="ECO:0000256" key="3">
    <source>
        <dbReference type="ARBA" id="ARBA00022475"/>
    </source>
</evidence>
<dbReference type="PANTHER" id="PTHR35334:SF4">
    <property type="entry name" value="SERINE TRANSPORTER-RELATED"/>
    <property type="match status" value="1"/>
</dbReference>
<organism evidence="11 12">
    <name type="scientific">Salmonella typhimurium (strain 14028s / SGSC 2262)</name>
    <dbReference type="NCBI Taxonomy" id="588858"/>
    <lineage>
        <taxon>Bacteria</taxon>
        <taxon>Pseudomonadati</taxon>
        <taxon>Pseudomonadota</taxon>
        <taxon>Gammaproteobacteria</taxon>
        <taxon>Enterobacterales</taxon>
        <taxon>Enterobacteriaceae</taxon>
        <taxon>Salmonella</taxon>
    </lineage>
</organism>